<name>A0A267FU54_9PLAT</name>
<dbReference type="EMBL" id="NIVC01000751">
    <property type="protein sequence ID" value="PAA77321.1"/>
    <property type="molecule type" value="Genomic_DNA"/>
</dbReference>
<reference evidence="2 3" key="1">
    <citation type="submission" date="2017-06" db="EMBL/GenBank/DDBJ databases">
        <title>A platform for efficient transgenesis in Macrostomum lignano, a flatworm model organism for stem cell research.</title>
        <authorList>
            <person name="Berezikov E."/>
        </authorList>
    </citation>
    <scope>NUCLEOTIDE SEQUENCE [LARGE SCALE GENOMIC DNA]</scope>
    <source>
        <strain evidence="2">DV1</strain>
        <tissue evidence="2">Whole organism</tissue>
    </source>
</reference>
<keyword evidence="3" id="KW-1185">Reference proteome</keyword>
<sequence>MLYQDLLRSLQLLSDAQSFTKTCSGAFASLLTGARALTRRRFSTSLTSSQNGSEEKFRQAGLHSLI</sequence>
<proteinExistence type="predicted"/>
<organism evidence="2 3">
    <name type="scientific">Macrostomum lignano</name>
    <dbReference type="NCBI Taxonomy" id="282301"/>
    <lineage>
        <taxon>Eukaryota</taxon>
        <taxon>Metazoa</taxon>
        <taxon>Spiralia</taxon>
        <taxon>Lophotrochozoa</taxon>
        <taxon>Platyhelminthes</taxon>
        <taxon>Rhabditophora</taxon>
        <taxon>Macrostomorpha</taxon>
        <taxon>Macrostomida</taxon>
        <taxon>Macrostomidae</taxon>
        <taxon>Macrostomum</taxon>
    </lineage>
</organism>
<comment type="caution">
    <text evidence="2">The sequence shown here is derived from an EMBL/GenBank/DDBJ whole genome shotgun (WGS) entry which is preliminary data.</text>
</comment>
<gene>
    <name evidence="2" type="ORF">BOX15_Mlig015325g1</name>
</gene>
<accession>A0A267FU54</accession>
<evidence type="ECO:0000256" key="1">
    <source>
        <dbReference type="SAM" id="MobiDB-lite"/>
    </source>
</evidence>
<dbReference type="AlphaFoldDB" id="A0A267FU54"/>
<dbReference type="Proteomes" id="UP000215902">
    <property type="component" value="Unassembled WGS sequence"/>
</dbReference>
<protein>
    <submittedName>
        <fullName evidence="2">Uncharacterized protein</fullName>
    </submittedName>
</protein>
<evidence type="ECO:0000313" key="2">
    <source>
        <dbReference type="EMBL" id="PAA77321.1"/>
    </source>
</evidence>
<evidence type="ECO:0000313" key="3">
    <source>
        <dbReference type="Proteomes" id="UP000215902"/>
    </source>
</evidence>
<feature type="region of interest" description="Disordered" evidence="1">
    <location>
        <begin position="45"/>
        <end position="66"/>
    </location>
</feature>